<evidence type="ECO:0000259" key="7">
    <source>
        <dbReference type="Pfam" id="PF07980"/>
    </source>
</evidence>
<protein>
    <submittedName>
        <fullName evidence="9">RagB/SusD family nutrient uptake outer membrane protein</fullName>
    </submittedName>
</protein>
<comment type="caution">
    <text evidence="9">The sequence shown here is derived from an EMBL/GenBank/DDBJ whole genome shotgun (WGS) entry which is preliminary data.</text>
</comment>
<name>A0A412H310_9BACT</name>
<dbReference type="InterPro" id="IPR012944">
    <property type="entry name" value="SusD_RagB_dom"/>
</dbReference>
<proteinExistence type="inferred from homology"/>
<reference evidence="9 10" key="1">
    <citation type="submission" date="2018-08" db="EMBL/GenBank/DDBJ databases">
        <title>A genome reference for cultivated species of the human gut microbiota.</title>
        <authorList>
            <person name="Zou Y."/>
            <person name="Xue W."/>
            <person name="Luo G."/>
        </authorList>
    </citation>
    <scope>NUCLEOTIDE SEQUENCE [LARGE SCALE GENOMIC DNA]</scope>
    <source>
        <strain evidence="9 10">AF24-16AC</strain>
    </source>
</reference>
<dbReference type="InterPro" id="IPR033985">
    <property type="entry name" value="SusD-like_N"/>
</dbReference>
<keyword evidence="5" id="KW-0998">Cell outer membrane</keyword>
<dbReference type="AlphaFoldDB" id="A0A412H310"/>
<comment type="similarity">
    <text evidence="2">Belongs to the SusD family.</text>
</comment>
<dbReference type="Pfam" id="PF07980">
    <property type="entry name" value="SusD_RagB"/>
    <property type="match status" value="1"/>
</dbReference>
<evidence type="ECO:0000259" key="8">
    <source>
        <dbReference type="Pfam" id="PF14322"/>
    </source>
</evidence>
<evidence type="ECO:0000256" key="2">
    <source>
        <dbReference type="ARBA" id="ARBA00006275"/>
    </source>
</evidence>
<feature type="chain" id="PRO_5019332036" evidence="6">
    <location>
        <begin position="21"/>
        <end position="586"/>
    </location>
</feature>
<dbReference type="InterPro" id="IPR011990">
    <property type="entry name" value="TPR-like_helical_dom_sf"/>
</dbReference>
<dbReference type="Proteomes" id="UP000285750">
    <property type="component" value="Unassembled WGS sequence"/>
</dbReference>
<dbReference type="RefSeq" id="WP_118432017.1">
    <property type="nucleotide sequence ID" value="NZ_JAQCWP010000040.1"/>
</dbReference>
<evidence type="ECO:0000313" key="9">
    <source>
        <dbReference type="EMBL" id="RGS04406.1"/>
    </source>
</evidence>
<evidence type="ECO:0000256" key="3">
    <source>
        <dbReference type="ARBA" id="ARBA00022729"/>
    </source>
</evidence>
<evidence type="ECO:0000256" key="1">
    <source>
        <dbReference type="ARBA" id="ARBA00004442"/>
    </source>
</evidence>
<evidence type="ECO:0000256" key="5">
    <source>
        <dbReference type="ARBA" id="ARBA00023237"/>
    </source>
</evidence>
<gene>
    <name evidence="9" type="ORF">DWY14_13470</name>
</gene>
<evidence type="ECO:0000256" key="4">
    <source>
        <dbReference type="ARBA" id="ARBA00023136"/>
    </source>
</evidence>
<feature type="signal peptide" evidence="6">
    <location>
        <begin position="1"/>
        <end position="20"/>
    </location>
</feature>
<evidence type="ECO:0000256" key="6">
    <source>
        <dbReference type="SAM" id="SignalP"/>
    </source>
</evidence>
<comment type="subcellular location">
    <subcellularLocation>
        <location evidence="1">Cell outer membrane</location>
    </subcellularLocation>
</comment>
<dbReference type="Gene3D" id="1.25.40.390">
    <property type="match status" value="1"/>
</dbReference>
<dbReference type="Pfam" id="PF14322">
    <property type="entry name" value="SusD-like_3"/>
    <property type="match status" value="1"/>
</dbReference>
<feature type="domain" description="SusD-like N-terminal" evidence="8">
    <location>
        <begin position="23"/>
        <end position="218"/>
    </location>
</feature>
<organism evidence="9 10">
    <name type="scientific">Phocaeicola plebeius</name>
    <dbReference type="NCBI Taxonomy" id="310297"/>
    <lineage>
        <taxon>Bacteria</taxon>
        <taxon>Pseudomonadati</taxon>
        <taxon>Bacteroidota</taxon>
        <taxon>Bacteroidia</taxon>
        <taxon>Bacteroidales</taxon>
        <taxon>Bacteroidaceae</taxon>
        <taxon>Phocaeicola</taxon>
    </lineage>
</organism>
<dbReference type="GO" id="GO:0009279">
    <property type="term" value="C:cell outer membrane"/>
    <property type="evidence" value="ECO:0007669"/>
    <property type="project" value="UniProtKB-SubCell"/>
</dbReference>
<dbReference type="EMBL" id="QRUY01000036">
    <property type="protein sequence ID" value="RGS04406.1"/>
    <property type="molecule type" value="Genomic_DNA"/>
</dbReference>
<sequence length="586" mass="66344">MKKLTYIAACACIWGFSSCADTFLDLEPLDTKTDVVYFQTPEHFREYATGLYGQLLGWQSRYGSIFDHMDCSSDLSTYFSNSQDVGFGKIVVGSNDSRWDNCYANIRAVNMLFQKAESYGGDRNDLAQSLGEGYFFRAYSYFYLLKFFGGVPIVQTVLDVDSPELRASRNSRYEVVDLILSDLDKAIEYLPNEQNIPSEDKGRISKGGAEAFKARVLLYEATWRKYNGTGTDFEGSAGPQSDQVNAFLEEVIALCDEVMADPVYSLWNYNSVAAMQNMSNRYLFCIESEGSNPAGKGKDTNKEFILYSVYDQKTRPASIDLTQTLWKLTPSRKLIDMFVCTDGLPIDKSPKFQGYQKRGDEFKSRDYRLKSYIGTPDANTKLTGGNAGYTPYKFTLYGRNTTNKDEYSNYPVLRLAEVYLNYAEAVYERYGEITNEQLNKSINKLRGRAGVASLTNELVTENGLDMLTEIRRERTVELYMEGFRYDDLKRWGKLEEELNESRCGMVVGEAGYPTDFVDNAGNAILSEYTPNVYIWGTEKVETGTGMHTAIVLAGKSDIQVSKSDYLWPIPQRQIDLNPNLIQNPGY</sequence>
<accession>A0A412H310</accession>
<keyword evidence="3 6" id="KW-0732">Signal</keyword>
<dbReference type="SUPFAM" id="SSF48452">
    <property type="entry name" value="TPR-like"/>
    <property type="match status" value="1"/>
</dbReference>
<evidence type="ECO:0000313" key="10">
    <source>
        <dbReference type="Proteomes" id="UP000285750"/>
    </source>
</evidence>
<dbReference type="PROSITE" id="PS51257">
    <property type="entry name" value="PROKAR_LIPOPROTEIN"/>
    <property type="match status" value="1"/>
</dbReference>
<keyword evidence="4" id="KW-0472">Membrane</keyword>
<feature type="domain" description="RagB/SusD" evidence="7">
    <location>
        <begin position="381"/>
        <end position="586"/>
    </location>
</feature>